<accession>A0A101H0U5</accession>
<evidence type="ECO:0000313" key="17">
    <source>
        <dbReference type="Proteomes" id="UP000054260"/>
    </source>
</evidence>
<dbReference type="GO" id="GO:0005829">
    <property type="term" value="C:cytosol"/>
    <property type="evidence" value="ECO:0007669"/>
    <property type="project" value="TreeGrafter"/>
</dbReference>
<feature type="domain" description="Carbohydrate kinase FGGY C-terminal" evidence="13">
    <location>
        <begin position="252"/>
        <end position="440"/>
    </location>
</feature>
<dbReference type="GO" id="GO:0004370">
    <property type="term" value="F:glycerol kinase activity"/>
    <property type="evidence" value="ECO:0007669"/>
    <property type="project" value="UniProtKB-EC"/>
</dbReference>
<reference evidence="17 18" key="2">
    <citation type="journal article" date="2015" name="MBio">
        <title>Genome-Resolved Metagenomic Analysis Reveals Roles for Candidate Phyla and Other Microbial Community Members in Biogeochemical Transformations in Oil Reservoirs.</title>
        <authorList>
            <person name="Hu P."/>
            <person name="Tom L."/>
            <person name="Singh A."/>
            <person name="Thomas B.C."/>
            <person name="Baker B.J."/>
            <person name="Piceno Y.M."/>
            <person name="Andersen G.L."/>
            <person name="Banfield J.F."/>
        </authorList>
    </citation>
    <scope>NUCLEOTIDE SEQUENCE [LARGE SCALE GENOMIC DNA]</scope>
</reference>
<keyword evidence="6 11" id="KW-0418">Kinase</keyword>
<dbReference type="PANTHER" id="PTHR10196:SF69">
    <property type="entry name" value="GLYCEROL KINASE"/>
    <property type="match status" value="1"/>
</dbReference>
<dbReference type="GO" id="GO:0005524">
    <property type="term" value="F:ATP binding"/>
    <property type="evidence" value="ECO:0007669"/>
    <property type="project" value="UniProtKB-KW"/>
</dbReference>
<dbReference type="PIRSF" id="PIRSF000538">
    <property type="entry name" value="GlpK"/>
    <property type="match status" value="1"/>
</dbReference>
<comment type="catalytic activity">
    <reaction evidence="10">
        <text>glycerol + ATP = sn-glycerol 3-phosphate + ADP + H(+)</text>
        <dbReference type="Rhea" id="RHEA:21644"/>
        <dbReference type="ChEBI" id="CHEBI:15378"/>
        <dbReference type="ChEBI" id="CHEBI:17754"/>
        <dbReference type="ChEBI" id="CHEBI:30616"/>
        <dbReference type="ChEBI" id="CHEBI:57597"/>
        <dbReference type="ChEBI" id="CHEBI:456216"/>
        <dbReference type="EC" id="2.7.1.30"/>
    </reaction>
</comment>
<dbReference type="PROSITE" id="PS00933">
    <property type="entry name" value="FGGY_KINASES_1"/>
    <property type="match status" value="1"/>
</dbReference>
<dbReference type="NCBIfam" id="NF000756">
    <property type="entry name" value="PRK00047.1"/>
    <property type="match status" value="1"/>
</dbReference>
<evidence type="ECO:0000313" key="16">
    <source>
        <dbReference type="EMBL" id="KUK89746.1"/>
    </source>
</evidence>
<keyword evidence="4 11" id="KW-0808">Transferase</keyword>
<dbReference type="Pfam" id="PF02782">
    <property type="entry name" value="FGGY_C"/>
    <property type="match status" value="1"/>
</dbReference>
<evidence type="ECO:0000313" key="19">
    <source>
        <dbReference type="Proteomes" id="UP000264215"/>
    </source>
</evidence>
<evidence type="ECO:0000256" key="3">
    <source>
        <dbReference type="ARBA" id="ARBA00012099"/>
    </source>
</evidence>
<evidence type="ECO:0000313" key="15">
    <source>
        <dbReference type="EMBL" id="KUK67635.1"/>
    </source>
</evidence>
<gene>
    <name evidence="14" type="primary">glpK</name>
    <name evidence="14" type="ORF">DIT26_04660</name>
    <name evidence="15" type="ORF">XD86_0695</name>
    <name evidence="16" type="ORF">XE02_0873</name>
</gene>
<evidence type="ECO:0000256" key="5">
    <source>
        <dbReference type="ARBA" id="ARBA00022741"/>
    </source>
</evidence>
<evidence type="ECO:0000256" key="9">
    <source>
        <dbReference type="ARBA" id="ARBA00043149"/>
    </source>
</evidence>
<dbReference type="PANTHER" id="PTHR10196">
    <property type="entry name" value="SUGAR KINASE"/>
    <property type="match status" value="1"/>
</dbReference>
<dbReference type="EMBL" id="LGGH01000087">
    <property type="protein sequence ID" value="KUK67635.1"/>
    <property type="molecule type" value="Genomic_DNA"/>
</dbReference>
<dbReference type="Pfam" id="PF00370">
    <property type="entry name" value="FGGY_N"/>
    <property type="match status" value="1"/>
</dbReference>
<evidence type="ECO:0000256" key="4">
    <source>
        <dbReference type="ARBA" id="ARBA00022679"/>
    </source>
</evidence>
<dbReference type="SUPFAM" id="SSF53067">
    <property type="entry name" value="Actin-like ATPase domain"/>
    <property type="match status" value="2"/>
</dbReference>
<dbReference type="InterPro" id="IPR000577">
    <property type="entry name" value="Carb_kinase_FGGY"/>
</dbReference>
<comment type="similarity">
    <text evidence="2 11">Belongs to the FGGY kinase family.</text>
</comment>
<organism evidence="15 17">
    <name type="scientific">Mesotoga infera</name>
    <dbReference type="NCBI Taxonomy" id="1236046"/>
    <lineage>
        <taxon>Bacteria</taxon>
        <taxon>Thermotogati</taxon>
        <taxon>Thermotogota</taxon>
        <taxon>Thermotogae</taxon>
        <taxon>Kosmotogales</taxon>
        <taxon>Kosmotogaceae</taxon>
        <taxon>Mesotoga</taxon>
    </lineage>
</organism>
<protein>
    <recommendedName>
        <fullName evidence="3">glycerol kinase</fullName>
        <ecNumber evidence="3">2.7.1.30</ecNumber>
    </recommendedName>
    <alternativeName>
        <fullName evidence="9">ATP:glycerol 3-phosphotransferase</fullName>
    </alternativeName>
</protein>
<dbReference type="PATRIC" id="fig|1236046.5.peg.495"/>
<dbReference type="InterPro" id="IPR018483">
    <property type="entry name" value="Carb_kinase_FGGY_CS"/>
</dbReference>
<sequence>MSYILAIDQGTSSSKAVLFDEELYQVAVAQEEFTQIYPKPGWVEHDPRDIILSTMGAIEKVVSDARISFREIAAIGITNQRETVVAWDAVTDQPLYNAIVWQDRRTADRCREIEESHGELIRRKTGLKPDPYFSATKMEWLLENVPVVREAARKGRLRFGTIDSWLIWNLTRENLHVCDFSNASRTMLFNIEKLEWDRDLLNLFGVEKEFLPEVVESCKLLGPSIYGPKIGGIAGDQQASLFGQTAFQTGDAKCTYGTGSFILMNIGSEPKISDHGLLTTIGWKSTEETVYAVEGSIFATGALISWLKDGLGIINSPSDTESLAREVNDNGGVFFSGALTGLGAPYWNSSARGMMIGLTRGTSKAHIVRAVLEYIAFRTREILELMEEETGIRLNKLLVDGGVTRNNFLMEMQANILNIPVDRSLIKETTALGAAMLAGICTDLWDQESLKNKRISEVVFEPSGDRMEEEFKRWKEALKRSMNWAN</sequence>
<dbReference type="InterPro" id="IPR018484">
    <property type="entry name" value="FGGY_N"/>
</dbReference>
<evidence type="ECO:0000259" key="13">
    <source>
        <dbReference type="Pfam" id="PF02782"/>
    </source>
</evidence>
<dbReference type="CDD" id="cd07769">
    <property type="entry name" value="ASKHA_NBD_FGGY_GK"/>
    <property type="match status" value="1"/>
</dbReference>
<keyword evidence="5" id="KW-0547">Nucleotide-binding</keyword>
<dbReference type="Proteomes" id="UP000264215">
    <property type="component" value="Unassembled WGS sequence"/>
</dbReference>
<dbReference type="InterPro" id="IPR018485">
    <property type="entry name" value="FGGY_C"/>
</dbReference>
<proteinExistence type="inferred from homology"/>
<dbReference type="EC" id="2.7.1.30" evidence="3"/>
<dbReference type="FunFam" id="3.30.420.40:FF:000008">
    <property type="entry name" value="Glycerol kinase"/>
    <property type="match status" value="1"/>
</dbReference>
<feature type="domain" description="Carbohydrate kinase FGGY N-terminal" evidence="12">
    <location>
        <begin position="3"/>
        <end position="222"/>
    </location>
</feature>
<dbReference type="PROSITE" id="PS00445">
    <property type="entry name" value="FGGY_KINASES_2"/>
    <property type="match status" value="1"/>
</dbReference>
<reference evidence="15" key="1">
    <citation type="journal article" date="2015" name="MBio">
        <title>Genome-resolved metagenomic analysis reveals roles for candidate phyla and other microbial community members in biogeochemical transformations in oil reservoirs.</title>
        <authorList>
            <person name="Hu P."/>
            <person name="Tom L."/>
            <person name="Singh A."/>
            <person name="Thomas B.C."/>
            <person name="Baker B.J."/>
            <person name="Piceno Y.M."/>
            <person name="Andersen G.L."/>
            <person name="Banfield J.F."/>
        </authorList>
    </citation>
    <scope>NUCLEOTIDE SEQUENCE [LARGE SCALE GENOMIC DNA]</scope>
    <source>
        <strain evidence="15">46_47</strain>
        <strain evidence="16">46_70</strain>
    </source>
</reference>
<dbReference type="EMBL" id="DQBS01000113">
    <property type="protein sequence ID" value="HCO69863.1"/>
    <property type="molecule type" value="Genomic_DNA"/>
</dbReference>
<comment type="caution">
    <text evidence="15">The sequence shown here is derived from an EMBL/GenBank/DDBJ whole genome shotgun (WGS) entry which is preliminary data.</text>
</comment>
<evidence type="ECO:0000256" key="11">
    <source>
        <dbReference type="RuleBase" id="RU003733"/>
    </source>
</evidence>
<dbReference type="Proteomes" id="UP000055014">
    <property type="component" value="Unassembled WGS sequence"/>
</dbReference>
<evidence type="ECO:0000256" key="7">
    <source>
        <dbReference type="ARBA" id="ARBA00022798"/>
    </source>
</evidence>
<dbReference type="InterPro" id="IPR043129">
    <property type="entry name" value="ATPase_NBD"/>
</dbReference>
<evidence type="ECO:0000256" key="10">
    <source>
        <dbReference type="ARBA" id="ARBA00052101"/>
    </source>
</evidence>
<dbReference type="GO" id="GO:0006072">
    <property type="term" value="P:glycerol-3-phosphate metabolic process"/>
    <property type="evidence" value="ECO:0007669"/>
    <property type="project" value="InterPro"/>
</dbReference>
<reference evidence="14 19" key="3">
    <citation type="journal article" date="2018" name="Nat. Biotechnol.">
        <title>A standardized bacterial taxonomy based on genome phylogeny substantially revises the tree of life.</title>
        <authorList>
            <person name="Parks D.H."/>
            <person name="Chuvochina M."/>
            <person name="Waite D.W."/>
            <person name="Rinke C."/>
            <person name="Skarshewski A."/>
            <person name="Chaumeil P.A."/>
            <person name="Hugenholtz P."/>
        </authorList>
    </citation>
    <scope>NUCLEOTIDE SEQUENCE [LARGE SCALE GENOMIC DNA]</scope>
    <source>
        <strain evidence="14">UBA9905</strain>
    </source>
</reference>
<dbReference type="EMBL" id="LGGW01000069">
    <property type="protein sequence ID" value="KUK89746.1"/>
    <property type="molecule type" value="Genomic_DNA"/>
</dbReference>
<evidence type="ECO:0000313" key="14">
    <source>
        <dbReference type="EMBL" id="HCO69863.1"/>
    </source>
</evidence>
<name>A0A101H0U5_9BACT</name>
<dbReference type="AlphaFoldDB" id="A0A101H0U5"/>
<dbReference type="InterPro" id="IPR005999">
    <property type="entry name" value="Glycerol_kin"/>
</dbReference>
<evidence type="ECO:0000313" key="18">
    <source>
        <dbReference type="Proteomes" id="UP000055014"/>
    </source>
</evidence>
<comment type="pathway">
    <text evidence="1">Polyol metabolism; glycerol degradation via glycerol kinase pathway; sn-glycerol 3-phosphate from glycerol: step 1/1.</text>
</comment>
<dbReference type="NCBIfam" id="TIGR01311">
    <property type="entry name" value="glycerol_kin"/>
    <property type="match status" value="1"/>
</dbReference>
<dbReference type="Gene3D" id="3.30.420.40">
    <property type="match status" value="2"/>
</dbReference>
<evidence type="ECO:0000256" key="6">
    <source>
        <dbReference type="ARBA" id="ARBA00022777"/>
    </source>
</evidence>
<keyword evidence="8" id="KW-0067">ATP-binding</keyword>
<evidence type="ECO:0000256" key="2">
    <source>
        <dbReference type="ARBA" id="ARBA00009156"/>
    </source>
</evidence>
<dbReference type="Proteomes" id="UP000054260">
    <property type="component" value="Unassembled WGS sequence"/>
</dbReference>
<dbReference type="FunFam" id="3.30.420.40:FF:000007">
    <property type="entry name" value="Glycerol kinase"/>
    <property type="match status" value="1"/>
</dbReference>
<evidence type="ECO:0000256" key="8">
    <source>
        <dbReference type="ARBA" id="ARBA00022840"/>
    </source>
</evidence>
<dbReference type="GO" id="GO:0006071">
    <property type="term" value="P:glycerol metabolic process"/>
    <property type="evidence" value="ECO:0007669"/>
    <property type="project" value="UniProtKB-KW"/>
</dbReference>
<keyword evidence="7" id="KW-0319">Glycerol metabolism</keyword>
<evidence type="ECO:0000259" key="12">
    <source>
        <dbReference type="Pfam" id="PF00370"/>
    </source>
</evidence>
<evidence type="ECO:0000256" key="1">
    <source>
        <dbReference type="ARBA" id="ARBA00005190"/>
    </source>
</evidence>